<name>B4U2C5_STREM</name>
<evidence type="ECO:0000313" key="2">
    <source>
        <dbReference type="EMBL" id="ACG62142.1"/>
    </source>
</evidence>
<dbReference type="KEGG" id="sez:Sez_0782"/>
<keyword evidence="1" id="KW-0472">Membrane</keyword>
<dbReference type="Proteomes" id="UP000001873">
    <property type="component" value="Chromosome"/>
</dbReference>
<organism evidence="2 3">
    <name type="scientific">Streptococcus equi subsp. zooepidemicus (strain MGCS10565)</name>
    <dbReference type="NCBI Taxonomy" id="552526"/>
    <lineage>
        <taxon>Bacteria</taxon>
        <taxon>Bacillati</taxon>
        <taxon>Bacillota</taxon>
        <taxon>Bacilli</taxon>
        <taxon>Lactobacillales</taxon>
        <taxon>Streptococcaceae</taxon>
        <taxon>Streptococcus</taxon>
    </lineage>
</organism>
<sequence>MQGSSVAGCAWLLVAAFLFMTGFAALFVNSLVLWYNVGVA</sequence>
<dbReference type="EMBL" id="CP001129">
    <property type="protein sequence ID" value="ACG62142.1"/>
    <property type="molecule type" value="Genomic_DNA"/>
</dbReference>
<feature type="transmembrane region" description="Helical" evidence="1">
    <location>
        <begin position="12"/>
        <end position="35"/>
    </location>
</feature>
<reference evidence="2 3" key="1">
    <citation type="journal article" date="2008" name="PLoS ONE">
        <title>Genome sequence of a lancefield group C Streptococcus zooepidemicus strain causing epidemic nephritis: new information about an old disease.</title>
        <authorList>
            <person name="Beres S.B."/>
            <person name="Sesso R."/>
            <person name="Pinto S.W.L."/>
            <person name="Hoe N.P."/>
            <person name="Porcella S.F."/>
            <person name="Deleo F.R."/>
            <person name="Musser J.M."/>
        </authorList>
    </citation>
    <scope>NUCLEOTIDE SEQUENCE [LARGE SCALE GENOMIC DNA]</scope>
    <source>
        <strain evidence="2 3">MGCS10565</strain>
    </source>
</reference>
<evidence type="ECO:0000313" key="3">
    <source>
        <dbReference type="Proteomes" id="UP000001873"/>
    </source>
</evidence>
<dbReference type="HOGENOM" id="CLU_3296978_0_0_9"/>
<keyword evidence="1" id="KW-0812">Transmembrane</keyword>
<keyword evidence="1" id="KW-1133">Transmembrane helix</keyword>
<gene>
    <name evidence="2" type="ordered locus">Sez_0782</name>
</gene>
<proteinExistence type="predicted"/>
<protein>
    <submittedName>
        <fullName evidence="2">Uncharacterized protein</fullName>
    </submittedName>
</protein>
<dbReference type="AlphaFoldDB" id="B4U2C5"/>
<evidence type="ECO:0000256" key="1">
    <source>
        <dbReference type="SAM" id="Phobius"/>
    </source>
</evidence>
<accession>B4U2C5</accession>